<protein>
    <submittedName>
        <fullName evidence="2">Uncharacterized protein</fullName>
    </submittedName>
</protein>
<evidence type="ECO:0000256" key="1">
    <source>
        <dbReference type="SAM" id="MobiDB-lite"/>
    </source>
</evidence>
<evidence type="ECO:0000313" key="3">
    <source>
        <dbReference type="Proteomes" id="UP000799428"/>
    </source>
</evidence>
<dbReference type="EMBL" id="MU005766">
    <property type="protein sequence ID" value="KAF2712617.1"/>
    <property type="molecule type" value="Genomic_DNA"/>
</dbReference>
<keyword evidence="3" id="KW-1185">Reference proteome</keyword>
<feature type="region of interest" description="Disordered" evidence="1">
    <location>
        <begin position="224"/>
        <end position="263"/>
    </location>
</feature>
<feature type="compositionally biased region" description="Basic and acidic residues" evidence="1">
    <location>
        <begin position="139"/>
        <end position="175"/>
    </location>
</feature>
<reference evidence="2" key="1">
    <citation type="journal article" date="2020" name="Stud. Mycol.">
        <title>101 Dothideomycetes genomes: a test case for predicting lifestyles and emergence of pathogens.</title>
        <authorList>
            <person name="Haridas S."/>
            <person name="Albert R."/>
            <person name="Binder M."/>
            <person name="Bloem J."/>
            <person name="Labutti K."/>
            <person name="Salamov A."/>
            <person name="Andreopoulos B."/>
            <person name="Baker S."/>
            <person name="Barry K."/>
            <person name="Bills G."/>
            <person name="Bluhm B."/>
            <person name="Cannon C."/>
            <person name="Castanera R."/>
            <person name="Culley D."/>
            <person name="Daum C."/>
            <person name="Ezra D."/>
            <person name="Gonzalez J."/>
            <person name="Henrissat B."/>
            <person name="Kuo A."/>
            <person name="Liang C."/>
            <person name="Lipzen A."/>
            <person name="Lutzoni F."/>
            <person name="Magnuson J."/>
            <person name="Mondo S."/>
            <person name="Nolan M."/>
            <person name="Ohm R."/>
            <person name="Pangilinan J."/>
            <person name="Park H.-J."/>
            <person name="Ramirez L."/>
            <person name="Alfaro M."/>
            <person name="Sun H."/>
            <person name="Tritt A."/>
            <person name="Yoshinaga Y."/>
            <person name="Zwiers L.-H."/>
            <person name="Turgeon B."/>
            <person name="Goodwin S."/>
            <person name="Spatafora J."/>
            <person name="Crous P."/>
            <person name="Grigoriev I."/>
        </authorList>
    </citation>
    <scope>NUCLEOTIDE SEQUENCE</scope>
    <source>
        <strain evidence="2">CBS 279.74</strain>
    </source>
</reference>
<dbReference type="OrthoDB" id="3793790at2759"/>
<feature type="compositionally biased region" description="Low complexity" evidence="1">
    <location>
        <begin position="34"/>
        <end position="45"/>
    </location>
</feature>
<name>A0A6G1KJS6_9PLEO</name>
<evidence type="ECO:0000313" key="2">
    <source>
        <dbReference type="EMBL" id="KAF2712617.1"/>
    </source>
</evidence>
<proteinExistence type="predicted"/>
<gene>
    <name evidence="2" type="ORF">K504DRAFT_464688</name>
</gene>
<feature type="compositionally biased region" description="Polar residues" evidence="1">
    <location>
        <begin position="186"/>
        <end position="196"/>
    </location>
</feature>
<dbReference type="AlphaFoldDB" id="A0A6G1KJS6"/>
<organism evidence="2 3">
    <name type="scientific">Pleomassaria siparia CBS 279.74</name>
    <dbReference type="NCBI Taxonomy" id="1314801"/>
    <lineage>
        <taxon>Eukaryota</taxon>
        <taxon>Fungi</taxon>
        <taxon>Dikarya</taxon>
        <taxon>Ascomycota</taxon>
        <taxon>Pezizomycotina</taxon>
        <taxon>Dothideomycetes</taxon>
        <taxon>Pleosporomycetidae</taxon>
        <taxon>Pleosporales</taxon>
        <taxon>Pleomassariaceae</taxon>
        <taxon>Pleomassaria</taxon>
    </lineage>
</organism>
<sequence length="447" mass="50087">MDDSTLRPRQTTILDDSQALAIGDATQKRRARLSSIAKSGKSKASTPTPTPGANPRFYEQDGLKIPLYAGKTKRTARETMTIYNKGKRPDLLTTIKEYAGQAKHDEMVAAGKSNKELAQWISEMEAIALPMSGRKKNKMAKEQKDDGGLEEKMLAAFASDDRPGPEPRSKPKPGPESKVTMEIAQPSGQQRISRTQVMAGSPTPEVLLTSLPVNQNQPITLTGDFVTKSQADSPVTSRKHSTKRTREVADLDDDDEPKSEASRPMKKIKEVLDEAGPMLHVTRYGKRSFQKGGISPPRSYNPEDYKVQACVYVTAQVDKSNMTHHPYIDELKLTADTRTRIYDDPLLKQTTVVTMISETEVEDDTIVWPYLRAGKHGYDYENNKWSWEGHDSLSTGYGHQIEPEDQKRMDKDPSFKNEFDKKYPGILCNQWPCGCQMPWNDSDSEAD</sequence>
<dbReference type="Proteomes" id="UP000799428">
    <property type="component" value="Unassembled WGS sequence"/>
</dbReference>
<feature type="compositionally biased region" description="Polar residues" evidence="1">
    <location>
        <begin position="227"/>
        <end position="236"/>
    </location>
</feature>
<accession>A0A6G1KJS6</accession>
<feature type="region of interest" description="Disordered" evidence="1">
    <location>
        <begin position="132"/>
        <end position="196"/>
    </location>
</feature>
<feature type="region of interest" description="Disordered" evidence="1">
    <location>
        <begin position="24"/>
        <end position="60"/>
    </location>
</feature>